<protein>
    <submittedName>
        <fullName evidence="1">Uncharacterized protein</fullName>
    </submittedName>
</protein>
<evidence type="ECO:0000313" key="2">
    <source>
        <dbReference type="Proteomes" id="UP001378960"/>
    </source>
</evidence>
<accession>A0AAV5QXJ7</accession>
<keyword evidence="2" id="KW-1185">Reference proteome</keyword>
<gene>
    <name evidence="1" type="ORF">DAPK24_005860</name>
</gene>
<evidence type="ECO:0000313" key="1">
    <source>
        <dbReference type="EMBL" id="GMM44011.1"/>
    </source>
</evidence>
<dbReference type="EMBL" id="BTGB01000001">
    <property type="protein sequence ID" value="GMM44011.1"/>
    <property type="molecule type" value="Genomic_DNA"/>
</dbReference>
<reference evidence="1 2" key="1">
    <citation type="journal article" date="2023" name="Elife">
        <title>Identification of key yeast species and microbe-microbe interactions impacting larval growth of Drosophila in the wild.</title>
        <authorList>
            <person name="Mure A."/>
            <person name="Sugiura Y."/>
            <person name="Maeda R."/>
            <person name="Honda K."/>
            <person name="Sakurai N."/>
            <person name="Takahashi Y."/>
            <person name="Watada M."/>
            <person name="Katoh T."/>
            <person name="Gotoh A."/>
            <person name="Gotoh Y."/>
            <person name="Taniguchi I."/>
            <person name="Nakamura K."/>
            <person name="Hayashi T."/>
            <person name="Katayama T."/>
            <person name="Uemura T."/>
            <person name="Hattori Y."/>
        </authorList>
    </citation>
    <scope>NUCLEOTIDE SEQUENCE [LARGE SCALE GENOMIC DNA]</scope>
    <source>
        <strain evidence="1 2">PK-24</strain>
    </source>
</reference>
<dbReference type="Proteomes" id="UP001378960">
    <property type="component" value="Unassembled WGS sequence"/>
</dbReference>
<sequence length="335" mass="38332">MQQIQPLAQTTFTDEIIQNGVKSKNIKSLSKDTKKENNPINTSPPTLISSGFLTGETSEWVLFDNIPSVNGKCETIHGDSDNLTDDLEIEKDSILSTISNRESYVINDFDIISDDEVDVDVDGYYDDEGDDDSLINVVRDEMNNLIGLKLNDTKEKQRNELVDKINNWIKGLSGIENKTYNHNKINSTYEIKKKKKFFNDKTKMAKTIIEIYHLKKANGIQEINNSQLKEFKRILNKLNTALIKTDDFQHEGIFMNNPDLESCIPGNWKNMMLDNLINTNYDKNNIIYNMGNVAIDDIKNKNNETNDIKDRNFWQRDESLSTQSISTGWDGIGNL</sequence>
<name>A0AAV5QXJ7_PICKL</name>
<proteinExistence type="predicted"/>
<comment type="caution">
    <text evidence="1">The sequence shown here is derived from an EMBL/GenBank/DDBJ whole genome shotgun (WGS) entry which is preliminary data.</text>
</comment>
<organism evidence="1 2">
    <name type="scientific">Pichia kluyveri</name>
    <name type="common">Yeast</name>
    <dbReference type="NCBI Taxonomy" id="36015"/>
    <lineage>
        <taxon>Eukaryota</taxon>
        <taxon>Fungi</taxon>
        <taxon>Dikarya</taxon>
        <taxon>Ascomycota</taxon>
        <taxon>Saccharomycotina</taxon>
        <taxon>Pichiomycetes</taxon>
        <taxon>Pichiales</taxon>
        <taxon>Pichiaceae</taxon>
        <taxon>Pichia</taxon>
    </lineage>
</organism>
<dbReference type="AlphaFoldDB" id="A0AAV5QXJ7"/>